<comment type="function">
    <text evidence="6">Catalyzes the insertion of Co(2+) into sirohydrochlorin as part of the anaerobic pathway to cobalamin biosynthesis. Involved in the biosynthesis of the unique nickel-containing tetrapyrrole coenzyme F430, the prosthetic group of methyl-coenzyme M reductase (MCR), which plays a key role in methanogenesis and anaerobic methane oxidation. Catalyzes the insertion of Ni(2+) into sirohydrochlorin to yield Ni-sirohydrochlorin.</text>
</comment>
<dbReference type="Pfam" id="PF01903">
    <property type="entry name" value="CbiX"/>
    <property type="match status" value="1"/>
</dbReference>
<evidence type="ECO:0000256" key="1">
    <source>
        <dbReference type="ARBA" id="ARBA00022573"/>
    </source>
</evidence>
<comment type="catalytic activity">
    <reaction evidence="6">
        <text>Co-sirohydrochlorin + 2 H(+) = sirohydrochlorin + Co(2+)</text>
        <dbReference type="Rhea" id="RHEA:15893"/>
        <dbReference type="ChEBI" id="CHEBI:15378"/>
        <dbReference type="ChEBI" id="CHEBI:48828"/>
        <dbReference type="ChEBI" id="CHEBI:58351"/>
        <dbReference type="ChEBI" id="CHEBI:60049"/>
        <dbReference type="EC" id="4.99.1.3"/>
    </reaction>
</comment>
<comment type="pathway">
    <text evidence="6">Cofactor biosynthesis; adenosylcobalamin biosynthesis; cob(II)yrinate a,c-diamide from sirohydrochlorin (anaerobic route): step 1/10.</text>
</comment>
<organism evidence="7 8">
    <name type="scientific">Methanoculleus caldifontis</name>
    <dbReference type="NCBI Taxonomy" id="2651577"/>
    <lineage>
        <taxon>Archaea</taxon>
        <taxon>Methanobacteriati</taxon>
        <taxon>Methanobacteriota</taxon>
        <taxon>Stenosarchaea group</taxon>
        <taxon>Methanomicrobia</taxon>
        <taxon>Methanomicrobiales</taxon>
        <taxon>Methanomicrobiaceae</taxon>
        <taxon>Methanoculleus</taxon>
    </lineage>
</organism>
<evidence type="ECO:0000256" key="6">
    <source>
        <dbReference type="HAMAP-Rule" id="MF_00785"/>
    </source>
</evidence>
<dbReference type="Gene3D" id="3.40.50.1400">
    <property type="match status" value="1"/>
</dbReference>
<dbReference type="SUPFAM" id="SSF53800">
    <property type="entry name" value="Chelatase"/>
    <property type="match status" value="1"/>
</dbReference>
<dbReference type="NCBIfam" id="NF002090">
    <property type="entry name" value="PRK00923.1"/>
    <property type="match status" value="1"/>
</dbReference>
<keyword evidence="6" id="KW-0484">Methanogenesis</keyword>
<evidence type="ECO:0000256" key="2">
    <source>
        <dbReference type="ARBA" id="ARBA00022596"/>
    </source>
</evidence>
<keyword evidence="1 6" id="KW-0169">Cobalamin biosynthesis</keyword>
<evidence type="ECO:0000256" key="4">
    <source>
        <dbReference type="ARBA" id="ARBA00023239"/>
    </source>
</evidence>
<dbReference type="EC" id="4.99.1.11" evidence="6"/>
<dbReference type="InterPro" id="IPR023652">
    <property type="entry name" value="SiroHydchlorin_Cochelatase"/>
</dbReference>
<dbReference type="CDD" id="cd03416">
    <property type="entry name" value="CbiX_SirB_N"/>
    <property type="match status" value="1"/>
</dbReference>
<comment type="caution">
    <text evidence="6">Lacks conserved residue(s) required for the propagation of feature annotation.</text>
</comment>
<sequence length="135" mass="14696">MSKKGMLLVGHGSKLPYNKELIETTADLIARKSGEYIVRPGFMSLNTPTVEEQLEAFRGEDIDMLVVVPLFLARGVHIEQDIPEIIGLPAGARKGEFRLNGKTVPLVYANPIGSDPLLAELMLKNASDAVAELKP</sequence>
<comment type="caution">
    <text evidence="7">The sequence shown here is derived from an EMBL/GenBank/DDBJ whole genome shotgun (WGS) entry which is preliminary data.</text>
</comment>
<evidence type="ECO:0000313" key="7">
    <source>
        <dbReference type="EMBL" id="MDV2482806.1"/>
    </source>
</evidence>
<dbReference type="HAMAP" id="MF_00785">
    <property type="entry name" value="CbiX"/>
    <property type="match status" value="1"/>
</dbReference>
<dbReference type="InterPro" id="IPR002762">
    <property type="entry name" value="CbiX-like"/>
</dbReference>
<dbReference type="RefSeq" id="WP_317065939.1">
    <property type="nucleotide sequence ID" value="NZ_WBKO01000003.1"/>
</dbReference>
<proteinExistence type="inferred from homology"/>
<keyword evidence="3 6" id="KW-0479">Metal-binding</keyword>
<comment type="catalytic activity">
    <reaction evidence="6">
        <text>Ni-sirohydrochlorin + 2 H(+) = sirohydrochlorin + Ni(2+)</text>
        <dbReference type="Rhea" id="RHEA:52796"/>
        <dbReference type="ChEBI" id="CHEBI:15378"/>
        <dbReference type="ChEBI" id="CHEBI:49786"/>
        <dbReference type="ChEBI" id="CHEBI:58351"/>
        <dbReference type="ChEBI" id="CHEBI:136841"/>
        <dbReference type="EC" id="4.99.1.11"/>
    </reaction>
</comment>
<dbReference type="EMBL" id="WBKO01000003">
    <property type="protein sequence ID" value="MDV2482806.1"/>
    <property type="molecule type" value="Genomic_DNA"/>
</dbReference>
<feature type="binding site" evidence="6">
    <location>
        <position position="11"/>
    </location>
    <ligand>
        <name>Ni(2+)</name>
        <dbReference type="ChEBI" id="CHEBI:49786"/>
    </ligand>
</feature>
<feature type="binding site" evidence="6">
    <location>
        <position position="77"/>
    </location>
    <ligand>
        <name>Co(2+)</name>
        <dbReference type="ChEBI" id="CHEBI:48828"/>
    </ligand>
</feature>
<feature type="binding site" evidence="6">
    <location>
        <position position="77"/>
    </location>
    <ligand>
        <name>Ni(2+)</name>
        <dbReference type="ChEBI" id="CHEBI:49786"/>
    </ligand>
</feature>
<comment type="similarity">
    <text evidence="6">Belongs to the CbiX family. CbiXS subfamily.</text>
</comment>
<evidence type="ECO:0000256" key="3">
    <source>
        <dbReference type="ARBA" id="ARBA00022723"/>
    </source>
</evidence>
<dbReference type="NCBIfam" id="NF033198">
    <property type="entry name" value="F430_CfbA"/>
    <property type="match status" value="1"/>
</dbReference>
<accession>A0ABU3X4D8</accession>
<dbReference type="EC" id="4.99.1.3" evidence="6"/>
<dbReference type="PANTHER" id="PTHR33542:SF3">
    <property type="entry name" value="SIROHYDROCHLORIN FERROCHELATASE, CHLOROPLASTIC"/>
    <property type="match status" value="1"/>
</dbReference>
<reference evidence="7 8" key="1">
    <citation type="submission" date="2019-10" db="EMBL/GenBank/DDBJ databases">
        <title>Isolation and characterization of Methanoculleus sp. Wushi-C6 from a hot spring well.</title>
        <authorList>
            <person name="Chen S.-C."/>
            <person name="Lan Z.-H."/>
            <person name="You Y.-T."/>
            <person name="Lai M.-C."/>
        </authorList>
    </citation>
    <scope>NUCLEOTIDE SEQUENCE [LARGE SCALE GENOMIC DNA]</scope>
    <source>
        <strain evidence="7 8">Wushi-C6</strain>
    </source>
</reference>
<feature type="binding site" evidence="6">
    <location>
        <begin position="72"/>
        <end position="77"/>
    </location>
    <ligand>
        <name>substrate</name>
    </ligand>
</feature>
<dbReference type="PANTHER" id="PTHR33542">
    <property type="entry name" value="SIROHYDROCHLORIN FERROCHELATASE, CHLOROPLASTIC"/>
    <property type="match status" value="1"/>
</dbReference>
<gene>
    <name evidence="6 7" type="primary">cfbA</name>
    <name evidence="6" type="synonym">cbiX</name>
    <name evidence="7" type="ORF">F8E02_12570</name>
</gene>
<feature type="active site" description="Proton acceptor" evidence="6">
    <location>
        <position position="11"/>
    </location>
</feature>
<comment type="subunit">
    <text evidence="6">Homotetramer; dimer of dimers.</text>
</comment>
<protein>
    <recommendedName>
        <fullName evidence="6">Sirohydrochlorin cobaltochelatase</fullName>
        <ecNumber evidence="6">4.99.1.3</ecNumber>
    </recommendedName>
    <alternativeName>
        <fullName evidence="6">CbiXS</fullName>
    </alternativeName>
    <alternativeName>
        <fullName evidence="6">Sirohydrochlorin nickelchelatase</fullName>
        <ecNumber evidence="6">4.99.1.11</ecNumber>
    </alternativeName>
</protein>
<evidence type="ECO:0000313" key="8">
    <source>
        <dbReference type="Proteomes" id="UP001281203"/>
    </source>
</evidence>
<keyword evidence="5 6" id="KW-0170">Cobalt</keyword>
<keyword evidence="8" id="KW-1185">Reference proteome</keyword>
<dbReference type="Proteomes" id="UP001281203">
    <property type="component" value="Unassembled WGS sequence"/>
</dbReference>
<dbReference type="InterPro" id="IPR050963">
    <property type="entry name" value="Sirohydro_Cobaltochel/CbiX"/>
</dbReference>
<feature type="binding site" evidence="6">
    <location>
        <position position="11"/>
    </location>
    <ligand>
        <name>Co(2+)</name>
        <dbReference type="ChEBI" id="CHEBI:48828"/>
    </ligand>
</feature>
<keyword evidence="4 6" id="KW-0456">Lyase</keyword>
<keyword evidence="2 6" id="KW-0533">Nickel</keyword>
<name>A0ABU3X4D8_9EURY</name>
<evidence type="ECO:0000256" key="5">
    <source>
        <dbReference type="ARBA" id="ARBA00023285"/>
    </source>
</evidence>